<comment type="caution">
    <text evidence="1">The sequence shown here is derived from an EMBL/GenBank/DDBJ whole genome shotgun (WGS) entry which is preliminary data.</text>
</comment>
<reference evidence="1" key="1">
    <citation type="submission" date="2022-04" db="EMBL/GenBank/DDBJ databases">
        <title>Genome of the entomopathogenic fungus Entomophthora muscae.</title>
        <authorList>
            <person name="Elya C."/>
            <person name="Lovett B.R."/>
            <person name="Lee E."/>
            <person name="Macias A.M."/>
            <person name="Hajek A.E."/>
            <person name="De Bivort B.L."/>
            <person name="Kasson M.T."/>
            <person name="De Fine Licht H.H."/>
            <person name="Stajich J.E."/>
        </authorList>
    </citation>
    <scope>NUCLEOTIDE SEQUENCE</scope>
    <source>
        <strain evidence="1">Berkeley</strain>
    </source>
</reference>
<dbReference type="EMBL" id="QTSX02005804">
    <property type="protein sequence ID" value="KAJ9057349.1"/>
    <property type="molecule type" value="Genomic_DNA"/>
</dbReference>
<dbReference type="Proteomes" id="UP001165960">
    <property type="component" value="Unassembled WGS sequence"/>
</dbReference>
<sequence>MDYDSVKHFIKKVSLLNSHPKHCDRVVFATLNKKGRFYSKKEFMWSAITNDKLLLIMLMGNPQLQDLNPEILRAGSPQDQLTTGNLPRLDELKLLASRLPTSRVSVNLANESGDQAKDPGITWATTVGEVKKLPVECGPPKNDQSYTLKEKFEFSQFKPANQATPAMDTTKGCKNLVDSSARTKENCKSFSIADGYTYTLGYQEVAHYHS</sequence>
<accession>A0ACC2S4V0</accession>
<gene>
    <name evidence="1" type="ORF">DSO57_1023655</name>
</gene>
<organism evidence="1 2">
    <name type="scientific">Entomophthora muscae</name>
    <dbReference type="NCBI Taxonomy" id="34485"/>
    <lineage>
        <taxon>Eukaryota</taxon>
        <taxon>Fungi</taxon>
        <taxon>Fungi incertae sedis</taxon>
        <taxon>Zoopagomycota</taxon>
        <taxon>Entomophthoromycotina</taxon>
        <taxon>Entomophthoromycetes</taxon>
        <taxon>Entomophthorales</taxon>
        <taxon>Entomophthoraceae</taxon>
        <taxon>Entomophthora</taxon>
    </lineage>
</organism>
<proteinExistence type="predicted"/>
<evidence type="ECO:0000313" key="1">
    <source>
        <dbReference type="EMBL" id="KAJ9057349.1"/>
    </source>
</evidence>
<name>A0ACC2S4V0_9FUNG</name>
<protein>
    <submittedName>
        <fullName evidence="1">Uncharacterized protein</fullName>
    </submittedName>
</protein>
<evidence type="ECO:0000313" key="2">
    <source>
        <dbReference type="Proteomes" id="UP001165960"/>
    </source>
</evidence>
<keyword evidence="2" id="KW-1185">Reference proteome</keyword>